<sequence>MTMLSYAILLLFALLSVLKAQRNSSNLIIIPVSQRTTQYPSLGFIQGQHFYTKYQDIWKVQVSSASSTFIKIPGLTFVFSHAKPLLYEVDYYGNFINEQGIAHTFVKVMVDGSIFTANRLLPNNDRRATADPALGSNLLAVDRYGASLVYSVAPSSSFTFVKSERLYLPAGVHLIEIGVRTDKPTCNVYDGVLDIKLTEFDTDANVLGLKYPVSIN</sequence>
<keyword evidence="1" id="KW-0732">Signal</keyword>
<dbReference type="OrthoDB" id="9991470at2759"/>
<evidence type="ECO:0000313" key="3">
    <source>
        <dbReference type="EMBL" id="CAF4247041.1"/>
    </source>
</evidence>
<evidence type="ECO:0000313" key="2">
    <source>
        <dbReference type="EMBL" id="CAF1365243.1"/>
    </source>
</evidence>
<comment type="caution">
    <text evidence="2">The sequence shown here is derived from an EMBL/GenBank/DDBJ whole genome shotgun (WGS) entry which is preliminary data.</text>
</comment>
<reference evidence="2" key="1">
    <citation type="submission" date="2021-02" db="EMBL/GenBank/DDBJ databases">
        <authorList>
            <person name="Nowell W R."/>
        </authorList>
    </citation>
    <scope>NUCLEOTIDE SEQUENCE</scope>
</reference>
<dbReference type="EMBL" id="CAJOBC010072381">
    <property type="protein sequence ID" value="CAF4247041.1"/>
    <property type="molecule type" value="Genomic_DNA"/>
</dbReference>
<feature type="chain" id="PRO_5036227856" evidence="1">
    <location>
        <begin position="21"/>
        <end position="216"/>
    </location>
</feature>
<dbReference type="AlphaFoldDB" id="A0A815II07"/>
<feature type="signal peptide" evidence="1">
    <location>
        <begin position="1"/>
        <end position="20"/>
    </location>
</feature>
<dbReference type="Proteomes" id="UP000681722">
    <property type="component" value="Unassembled WGS sequence"/>
</dbReference>
<protein>
    <submittedName>
        <fullName evidence="2">Uncharacterized protein</fullName>
    </submittedName>
</protein>
<evidence type="ECO:0000256" key="1">
    <source>
        <dbReference type="SAM" id="SignalP"/>
    </source>
</evidence>
<dbReference type="EMBL" id="CAJNOQ010015627">
    <property type="protein sequence ID" value="CAF1365243.1"/>
    <property type="molecule type" value="Genomic_DNA"/>
</dbReference>
<keyword evidence="4" id="KW-1185">Reference proteome</keyword>
<gene>
    <name evidence="2" type="ORF">GPM918_LOCUS31583</name>
    <name evidence="3" type="ORF">SRO942_LOCUS32232</name>
</gene>
<proteinExistence type="predicted"/>
<name>A0A815II07_9BILA</name>
<accession>A0A815II07</accession>
<organism evidence="2 4">
    <name type="scientific">Didymodactylos carnosus</name>
    <dbReference type="NCBI Taxonomy" id="1234261"/>
    <lineage>
        <taxon>Eukaryota</taxon>
        <taxon>Metazoa</taxon>
        <taxon>Spiralia</taxon>
        <taxon>Gnathifera</taxon>
        <taxon>Rotifera</taxon>
        <taxon>Eurotatoria</taxon>
        <taxon>Bdelloidea</taxon>
        <taxon>Philodinida</taxon>
        <taxon>Philodinidae</taxon>
        <taxon>Didymodactylos</taxon>
    </lineage>
</organism>
<dbReference type="Proteomes" id="UP000663829">
    <property type="component" value="Unassembled WGS sequence"/>
</dbReference>
<evidence type="ECO:0000313" key="4">
    <source>
        <dbReference type="Proteomes" id="UP000663829"/>
    </source>
</evidence>